<organism evidence="2">
    <name type="scientific">uncultured marine crenarchaeote KM3-153-F8</name>
    <dbReference type="NCBI Taxonomy" id="526665"/>
    <lineage>
        <taxon>Archaea</taxon>
        <taxon>Nitrososphaerota</taxon>
        <taxon>Nitrososphaeria</taxon>
        <taxon>Nitrosopumilales</taxon>
        <taxon>environmental samples</taxon>
    </lineage>
</organism>
<accession>B3V639</accession>
<dbReference type="InterPro" id="IPR038723">
    <property type="entry name" value="ArnR1-like_HTH"/>
</dbReference>
<proteinExistence type="predicted"/>
<dbReference type="InterPro" id="IPR036388">
    <property type="entry name" value="WH-like_DNA-bd_sf"/>
</dbReference>
<reference evidence="2" key="2">
    <citation type="submission" date="2008-08" db="EMBL/GenBank/DDBJ databases">
        <authorList>
            <person name="Martin-Cuadrado A.-B."/>
            <person name="Rodriguez-Valera F."/>
            <person name="Moreira D."/>
            <person name="Alba J.-C."/>
            <person name="Ivars-Martinez E."/>
            <person name="Henn M.R."/>
            <person name="Talla E."/>
            <person name="Lopez-Garcia P."/>
        </authorList>
    </citation>
    <scope>NUCLEOTIDE SEQUENCE</scope>
</reference>
<dbReference type="AlphaFoldDB" id="B3V639"/>
<reference evidence="2" key="1">
    <citation type="journal article" date="2008" name="ISME J.">
        <title>Hindsight in the relative abundance, metabolic potential and genome dynamics of uncultivated marine archaea from comparative metagenomic analyses of bathypelagic plankton of different oceanic regions.</title>
        <authorList>
            <person name="Martin-Cuadrado A.B."/>
            <person name="Rodriguez-Valera F."/>
            <person name="Moreira D."/>
            <person name="Alba J.C."/>
            <person name="Ivars-Martinez E."/>
            <person name="Henn M.R."/>
            <person name="Talla E."/>
            <person name="Lopez-Garcia P."/>
        </authorList>
    </citation>
    <scope>NUCLEOTIDE SEQUENCE</scope>
</reference>
<protein>
    <recommendedName>
        <fullName evidence="1">ArnR1-like winged helix-turn-helix domain-containing protein</fullName>
    </recommendedName>
</protein>
<name>B3V639_9ARCH</name>
<feature type="domain" description="ArnR1-like winged helix-turn-helix" evidence="1">
    <location>
        <begin position="7"/>
        <end position="89"/>
    </location>
</feature>
<dbReference type="Pfam" id="PF14947">
    <property type="entry name" value="HTH_45"/>
    <property type="match status" value="1"/>
</dbReference>
<evidence type="ECO:0000259" key="1">
    <source>
        <dbReference type="Pfam" id="PF14947"/>
    </source>
</evidence>
<evidence type="ECO:0000313" key="2">
    <source>
        <dbReference type="EMBL" id="ACF09763.1"/>
    </source>
</evidence>
<sequence length="97" mass="10877">MIMSTYRTQVRIVADVLSCASHNSSGNHGVGITHILQKANLSYTRLTVILNRLVTSGLLEQIHVDNNNRYIISDKGIKFLQSYSEFAEFAESFGMKL</sequence>
<dbReference type="InterPro" id="IPR036390">
    <property type="entry name" value="WH_DNA-bd_sf"/>
</dbReference>
<dbReference type="Gene3D" id="1.10.10.10">
    <property type="entry name" value="Winged helix-like DNA-binding domain superfamily/Winged helix DNA-binding domain"/>
    <property type="match status" value="1"/>
</dbReference>
<dbReference type="SUPFAM" id="SSF46785">
    <property type="entry name" value="Winged helix' DNA-binding domain"/>
    <property type="match status" value="1"/>
</dbReference>
<dbReference type="EMBL" id="EU686631">
    <property type="protein sequence ID" value="ACF09763.1"/>
    <property type="molecule type" value="Genomic_DNA"/>
</dbReference>